<dbReference type="InterPro" id="IPR036439">
    <property type="entry name" value="Dockerin_dom_sf"/>
</dbReference>
<evidence type="ECO:0000256" key="1">
    <source>
        <dbReference type="SAM" id="MobiDB-lite"/>
    </source>
</evidence>
<dbReference type="InterPro" id="IPR003646">
    <property type="entry name" value="SH3-like_bac-type"/>
</dbReference>
<dbReference type="GO" id="GO:0000272">
    <property type="term" value="P:polysaccharide catabolic process"/>
    <property type="evidence" value="ECO:0007669"/>
    <property type="project" value="InterPro"/>
</dbReference>
<reference evidence="4" key="1">
    <citation type="submission" date="2021-03" db="EMBL/GenBank/DDBJ databases">
        <title>Alkalibacter marinus sp. nov., isolated from tidal flat sediment.</title>
        <authorList>
            <person name="Namirimu T."/>
            <person name="Yang J.-A."/>
            <person name="Yang S.-H."/>
            <person name="Kim Y.-J."/>
            <person name="Kwon K.K."/>
        </authorList>
    </citation>
    <scope>NUCLEOTIDE SEQUENCE</scope>
    <source>
        <strain evidence="4">ES005</strain>
    </source>
</reference>
<dbReference type="InterPro" id="IPR013486">
    <property type="entry name" value="SpoIID/LytB"/>
</dbReference>
<dbReference type="RefSeq" id="WP_207299287.1">
    <property type="nucleotide sequence ID" value="NZ_CP071444.1"/>
</dbReference>
<name>A0A975AHX6_9FIRM</name>
<protein>
    <submittedName>
        <fullName evidence="4">SpoIID/LytB domain-containing protein</fullName>
    </submittedName>
</protein>
<accession>A0A975AHX6</accession>
<feature type="region of interest" description="Disordered" evidence="1">
    <location>
        <begin position="532"/>
        <end position="572"/>
    </location>
</feature>
<gene>
    <name evidence="4" type="ORF">J0B03_09035</name>
</gene>
<dbReference type="GO" id="GO:0030435">
    <property type="term" value="P:sporulation resulting in formation of a cellular spore"/>
    <property type="evidence" value="ECO:0007669"/>
    <property type="project" value="InterPro"/>
</dbReference>
<dbReference type="InterPro" id="IPR013693">
    <property type="entry name" value="SpoIID/LytB_N"/>
</dbReference>
<dbReference type="AlphaFoldDB" id="A0A975AHX6"/>
<sequence>MVSRKKRWIVYLVVALLIGWIMPATSAATDYRTIRARITMGSSNLKSVTIALNGDYALMQDPSLTLPVGAYTIKVEADATNLRLVGNGIDVVVGPEIRFIRMKYSGTAVSTLRLNGTYHGDKNYLGDMRFHTSSGSILVTNHVPLEEYLYGVVAYEMSNAFPVEALKAQAVSARGYAIMSMTDRRDYDIGDTASTQVYKGYDPNVTRVIQAVNETKGQVVAYNDKIVSTYYAASNGGQMDLVSNVWGSNDASYPYLVMKDDPYDLRNPSSLTQRVFVPSQVTGTKYDVISSEKVVRVINVSTYLNIRSGPTTSYDVIGQATLNQLFAYVGTDASGWHKINFYKDGKLTVGYVSDDYSVVETNQQNGYLYGNPVLQDLQKQVFEQIGASNSIANANQIKINQVDRFVNGQRRWPEPSRSYVTAVADVKIQYKKADGSLSNEMAVTNVTIALMMPNGSGGYYLGHDYLNSNLRLRFVETAQDNDGITGYNIVNLRYGHGIGMSQRGAQQMANEGLKYTDILSFYFEGTTLKTYETTVPELPNRGDSPPDPPTNPEEPPTTPEDPPTTPNPTPTVTTTTYTLGANSISGISEKTPVETFVSKFTVKDGSLALVGSDNKAKTTGNVATGDVLYVKDGAEKIVKSYTIVIYGDVNGDGEIDIFDSTTVRRHIMSITQLSGVYYNAANLVDDNNIDIFDSTVIKRHILGITLIKQ</sequence>
<dbReference type="NCBIfam" id="TIGR02669">
    <property type="entry name" value="SpoIID_LytB"/>
    <property type="match status" value="1"/>
</dbReference>
<dbReference type="InterPro" id="IPR051922">
    <property type="entry name" value="Bact_Sporulation_Assoc"/>
</dbReference>
<dbReference type="Proteomes" id="UP000663499">
    <property type="component" value="Chromosome"/>
</dbReference>
<organism evidence="4 5">
    <name type="scientific">Alkalibacter rhizosphaerae</name>
    <dbReference type="NCBI Taxonomy" id="2815577"/>
    <lineage>
        <taxon>Bacteria</taxon>
        <taxon>Bacillati</taxon>
        <taxon>Bacillota</taxon>
        <taxon>Clostridia</taxon>
        <taxon>Eubacteriales</taxon>
        <taxon>Eubacteriaceae</taxon>
        <taxon>Alkalibacter</taxon>
    </lineage>
</organism>
<keyword evidence="5" id="KW-1185">Reference proteome</keyword>
<feature type="compositionally biased region" description="Pro residues" evidence="1">
    <location>
        <begin position="545"/>
        <end position="569"/>
    </location>
</feature>
<feature type="domain" description="SH3b" evidence="3">
    <location>
        <begin position="290"/>
        <end position="356"/>
    </location>
</feature>
<dbReference type="Gene3D" id="1.10.1330.10">
    <property type="entry name" value="Dockerin domain"/>
    <property type="match status" value="1"/>
</dbReference>
<dbReference type="CDD" id="cd14256">
    <property type="entry name" value="Dockerin_I"/>
    <property type="match status" value="1"/>
</dbReference>
<dbReference type="PANTHER" id="PTHR30032:SF4">
    <property type="entry name" value="AMIDASE ENHANCER"/>
    <property type="match status" value="1"/>
</dbReference>
<dbReference type="KEGG" id="alka:J0B03_09035"/>
<evidence type="ECO:0000313" key="4">
    <source>
        <dbReference type="EMBL" id="QSX07945.1"/>
    </source>
</evidence>
<dbReference type="PANTHER" id="PTHR30032">
    <property type="entry name" value="N-ACETYLMURAMOYL-L-ALANINE AMIDASE-RELATED"/>
    <property type="match status" value="1"/>
</dbReference>
<dbReference type="PROSITE" id="PS51781">
    <property type="entry name" value="SH3B"/>
    <property type="match status" value="1"/>
</dbReference>
<dbReference type="Gene3D" id="2.30.30.40">
    <property type="entry name" value="SH3 Domains"/>
    <property type="match status" value="1"/>
</dbReference>
<dbReference type="Pfam" id="PF08486">
    <property type="entry name" value="SpoIID"/>
    <property type="match status" value="1"/>
</dbReference>
<proteinExistence type="predicted"/>
<dbReference type="PROSITE" id="PS51766">
    <property type="entry name" value="DOCKERIN"/>
    <property type="match status" value="1"/>
</dbReference>
<dbReference type="GO" id="GO:0030288">
    <property type="term" value="C:outer membrane-bounded periplasmic space"/>
    <property type="evidence" value="ECO:0007669"/>
    <property type="project" value="TreeGrafter"/>
</dbReference>
<dbReference type="SUPFAM" id="SSF63446">
    <property type="entry name" value="Type I dockerin domain"/>
    <property type="match status" value="1"/>
</dbReference>
<dbReference type="GO" id="GO:0004553">
    <property type="term" value="F:hydrolase activity, hydrolyzing O-glycosyl compounds"/>
    <property type="evidence" value="ECO:0007669"/>
    <property type="project" value="InterPro"/>
</dbReference>
<evidence type="ECO:0000259" key="3">
    <source>
        <dbReference type="PROSITE" id="PS51781"/>
    </source>
</evidence>
<dbReference type="Pfam" id="PF00404">
    <property type="entry name" value="Dockerin_1"/>
    <property type="match status" value="1"/>
</dbReference>
<dbReference type="EMBL" id="CP071444">
    <property type="protein sequence ID" value="QSX07945.1"/>
    <property type="molecule type" value="Genomic_DNA"/>
</dbReference>
<dbReference type="InterPro" id="IPR016134">
    <property type="entry name" value="Dockerin_dom"/>
</dbReference>
<dbReference type="InterPro" id="IPR002105">
    <property type="entry name" value="Dockerin_1_rpt"/>
</dbReference>
<dbReference type="Pfam" id="PF08239">
    <property type="entry name" value="SH3_3"/>
    <property type="match status" value="1"/>
</dbReference>
<evidence type="ECO:0000313" key="5">
    <source>
        <dbReference type="Proteomes" id="UP000663499"/>
    </source>
</evidence>
<evidence type="ECO:0000259" key="2">
    <source>
        <dbReference type="PROSITE" id="PS51766"/>
    </source>
</evidence>
<feature type="domain" description="Dockerin" evidence="2">
    <location>
        <begin position="642"/>
        <end position="709"/>
    </location>
</feature>